<proteinExistence type="predicted"/>
<feature type="domain" description="Gryzun putative trafficking through Golgi" evidence="2">
    <location>
        <begin position="634"/>
        <end position="1232"/>
    </location>
</feature>
<protein>
    <submittedName>
        <fullName evidence="4">Gryzun, putative trafficking through golgi-domain-containing protein</fullName>
    </submittedName>
</protein>
<feature type="compositionally biased region" description="Acidic residues" evidence="1">
    <location>
        <begin position="1233"/>
        <end position="1250"/>
    </location>
</feature>
<organism evidence="4 5">
    <name type="scientific">Immersiella caudata</name>
    <dbReference type="NCBI Taxonomy" id="314043"/>
    <lineage>
        <taxon>Eukaryota</taxon>
        <taxon>Fungi</taxon>
        <taxon>Dikarya</taxon>
        <taxon>Ascomycota</taxon>
        <taxon>Pezizomycotina</taxon>
        <taxon>Sordariomycetes</taxon>
        <taxon>Sordariomycetidae</taxon>
        <taxon>Sordariales</taxon>
        <taxon>Lasiosphaeriaceae</taxon>
        <taxon>Immersiella</taxon>
    </lineage>
</organism>
<evidence type="ECO:0000259" key="2">
    <source>
        <dbReference type="Pfam" id="PF07919"/>
    </source>
</evidence>
<evidence type="ECO:0000259" key="3">
    <source>
        <dbReference type="Pfam" id="PF11817"/>
    </source>
</evidence>
<dbReference type="Pfam" id="PF11817">
    <property type="entry name" value="Foie-gras_1"/>
    <property type="match status" value="1"/>
</dbReference>
<dbReference type="EMBL" id="JAULSU010000005">
    <property type="protein sequence ID" value="KAK0617102.1"/>
    <property type="molecule type" value="Genomic_DNA"/>
</dbReference>
<feature type="region of interest" description="Disordered" evidence="1">
    <location>
        <begin position="1231"/>
        <end position="1250"/>
    </location>
</feature>
<feature type="region of interest" description="Disordered" evidence="1">
    <location>
        <begin position="263"/>
        <end position="283"/>
    </location>
</feature>
<name>A0AA39WKJ9_9PEZI</name>
<comment type="caution">
    <text evidence="4">The sequence shown here is derived from an EMBL/GenBank/DDBJ whole genome shotgun (WGS) entry which is preliminary data.</text>
</comment>
<dbReference type="PANTHER" id="PTHR14374:SF0">
    <property type="entry name" value="TRAFFICKING PROTEIN PARTICLE COMPLEX SUBUNIT 11"/>
    <property type="match status" value="1"/>
</dbReference>
<evidence type="ECO:0000256" key="1">
    <source>
        <dbReference type="SAM" id="MobiDB-lite"/>
    </source>
</evidence>
<keyword evidence="5" id="KW-1185">Reference proteome</keyword>
<gene>
    <name evidence="4" type="ORF">B0T14DRAFT_257790</name>
</gene>
<dbReference type="PANTHER" id="PTHR14374">
    <property type="entry name" value="FOIE GRAS"/>
    <property type="match status" value="1"/>
</dbReference>
<sequence length="1250" mass="139207">MDGYPKGSLDPSIPLLLTLGVAAGSDHGTELDAALKEYGVLIRSEVAPLDTEQALGLLRYIQEHDASRRVKSGPDGTTNPRYRFRVRTAERSLLLPPRHARLPDGAEPPASPAALHSPFSPLSTVSSLYPDGLIDTTWLQKHQALVPAVLLCFYTLVSDPTQATLCDNQIKSDLNNIKGLLGQSGYKTKLAVVLLSDQRTTATEGLQERLETIRKGCGIDSKALFLVPPNESTEELWRMTENMLVTLYPLAVDHYRDLGRHARKKRGRGVAPQPTIPPTSGTSQTLSLAGWNVRYDFKSAVFAEFRSEHENALRSYDQAYEGLLSSELLEVIPSWSPRWNEARSLADVIAIRGISCLLYGGQHSAAARRWQLHRDRVAGFVDRHGRGTKNYGWKAWESRWAVVMANLVERAAIPEFDPSHHLRYLQPEKAAMGERLQPFEFLHHPGYWYRIAAQHLYARRALAHAMPEDDRSPPSSSPASHVASKAFTYDTYMCPEPHEEYPLNNVPGTDYGHLIVDCLMRARKEFLQRQQVRFAAELSLECARELTKSRDWNGVVELLRPLWKDMSFRTEGWLTIAEELSWILRGAAAMVGEASLVVAIDWELLNREFTRRPKWYYDISKSLDGMSPQSRPHVHIEDGQTLSFVSSSFIFKDEEGKAGQSANGQLTLQSNAHQGSAPIRLSSVQVDFNGSVNRIIFEHEDDADVQQKHGSTLLSAVSLTAATSKGKAPATDPDSPDEEQMVILKGDANLSLEPGQTIVLGVQIPLREPGETCAVSLTLNMQLESFDLDQYQSLQPGRGVNLWYLSASRTKRIPREDPLAVRVLPRPPQMEIVGLTWKDQYYTDEPITLEFEIVNEEDFDAPAKLDAILVGPLPPVFIVEAPGQDETSSDDGGKEESRLSGLSLGAIESSKSIITYVRVPPIPQPTQYSLTLKVVYFLSTNPGTPITQTAVFQLNIVNPFEANYDLLPRVHPDPWPSFFDPEGVRDPSEDDTHLLPKGLSQTWALVTRYASFASEDLRVHDVDIRVQTSRTVRCHPIRTLPSLPNPQGGWVVKPKTIEDAAFDITSQKHTLDDRSQSTLDVSLVIKWSRLTSPHAPPNTTTLPVPRFILFGTEPRVLASASPIRLKDGSKPLIVLQIIIENASNHFLTFGLSMEPSDDFAFSGPKQTTMHLLPVSRRSVTYRLLPLGNGTSTGGWIKPGLVVRDKYFQKVLRVSPTEGMKLDKDGSFLVWVPPDEEDSESGEEESGEESE</sequence>
<feature type="region of interest" description="Disordered" evidence="1">
    <location>
        <begin position="881"/>
        <end position="900"/>
    </location>
</feature>
<reference evidence="4" key="1">
    <citation type="submission" date="2023-06" db="EMBL/GenBank/DDBJ databases">
        <title>Genome-scale phylogeny and comparative genomics of the fungal order Sordariales.</title>
        <authorList>
            <consortium name="Lawrence Berkeley National Laboratory"/>
            <person name="Hensen N."/>
            <person name="Bonometti L."/>
            <person name="Westerberg I."/>
            <person name="Brannstrom I.O."/>
            <person name="Guillou S."/>
            <person name="Cros-Aarteil S."/>
            <person name="Calhoun S."/>
            <person name="Haridas S."/>
            <person name="Kuo A."/>
            <person name="Mondo S."/>
            <person name="Pangilinan J."/>
            <person name="Riley R."/>
            <person name="Labutti K."/>
            <person name="Andreopoulos B."/>
            <person name="Lipzen A."/>
            <person name="Chen C."/>
            <person name="Yanf M."/>
            <person name="Daum C."/>
            <person name="Ng V."/>
            <person name="Clum A."/>
            <person name="Steindorff A."/>
            <person name="Ohm R."/>
            <person name="Martin F."/>
            <person name="Silar P."/>
            <person name="Natvig D."/>
            <person name="Lalanne C."/>
            <person name="Gautier V."/>
            <person name="Ament-Velasquez S.L."/>
            <person name="Kruys A."/>
            <person name="Hutchinson M.I."/>
            <person name="Powell A.J."/>
            <person name="Barry K."/>
            <person name="Miller A.N."/>
            <person name="Grigoriev I.V."/>
            <person name="Debuchy R."/>
            <person name="Gladieux P."/>
            <person name="Thoren M.H."/>
            <person name="Johannesson H."/>
        </authorList>
    </citation>
    <scope>NUCLEOTIDE SEQUENCE</scope>
    <source>
        <strain evidence="4">CBS 606.72</strain>
    </source>
</reference>
<evidence type="ECO:0000313" key="5">
    <source>
        <dbReference type="Proteomes" id="UP001175000"/>
    </source>
</evidence>
<dbReference type="Proteomes" id="UP001175000">
    <property type="component" value="Unassembled WGS sequence"/>
</dbReference>
<dbReference type="InterPro" id="IPR021773">
    <property type="entry name" value="TPC11"/>
</dbReference>
<dbReference type="InterPro" id="IPR012880">
    <property type="entry name" value="Gryzun"/>
</dbReference>
<dbReference type="Pfam" id="PF07919">
    <property type="entry name" value="Gryzun"/>
    <property type="match status" value="1"/>
</dbReference>
<evidence type="ECO:0000313" key="4">
    <source>
        <dbReference type="EMBL" id="KAK0617102.1"/>
    </source>
</evidence>
<feature type="domain" description="Trafficking protein particle complex subunit 11" evidence="3">
    <location>
        <begin position="338"/>
        <end position="607"/>
    </location>
</feature>
<accession>A0AA39WKJ9</accession>
<dbReference type="AlphaFoldDB" id="A0AA39WKJ9"/>